<comment type="caution">
    <text evidence="2">The sequence shown here is derived from an EMBL/GenBank/DDBJ whole genome shotgun (WGS) entry which is preliminary data.</text>
</comment>
<sequence>MRKILVKLRRFTRPGKPAKSDDNQSTPAQCPKAGTPADTSASATQGDVGRAQQRLETQQQPDGRLDSQAEAAVVESTAADGTGRGEPHKAVVSCLETLPAELRRQILFAISDISGLDDMSAITCASPVFWQQYQLDRKALLEHALHTTLGIVLVDAYAVQTTALVCYTKDTARKSAVYQAIDEYKISRSGAPGLILGESSEQDLLSMANFFRSIVRPLALRYATDTLHKFDTFSEVEISLSKMEQTRILRALYRFQLYCNLFRDWPSSRQDPELEIESTEKLALLFGLFRPWEMEEIDSIYATMFRKYEEVFDAIAWDLHRDNPKFDFWGYPNTPPGARHLEEDGFFREYIRQGTAERGLSLFYNVLCINDHDDLVETMDDNMDVSGSYEDLIHTTTQFNRRVEYPQEGDLAEEDRERLPFAGDREDAPPLAWVIMWKGRYSNWYGDYIPQVFKLGGYVFWDRERLVKEAIKGPFLRAREEHQRDFIII</sequence>
<proteinExistence type="predicted"/>
<dbReference type="GeneID" id="87817103"/>
<feature type="region of interest" description="Disordered" evidence="1">
    <location>
        <begin position="1"/>
        <end position="87"/>
    </location>
</feature>
<accession>A0AAN6V3T1</accession>
<keyword evidence="3" id="KW-1185">Reference proteome</keyword>
<organism evidence="2 3">
    <name type="scientific">Dichotomopilus funicola</name>
    <dbReference type="NCBI Taxonomy" id="1934379"/>
    <lineage>
        <taxon>Eukaryota</taxon>
        <taxon>Fungi</taxon>
        <taxon>Dikarya</taxon>
        <taxon>Ascomycota</taxon>
        <taxon>Pezizomycotina</taxon>
        <taxon>Sordariomycetes</taxon>
        <taxon>Sordariomycetidae</taxon>
        <taxon>Sordariales</taxon>
        <taxon>Chaetomiaceae</taxon>
        <taxon>Dichotomopilus</taxon>
    </lineage>
</organism>
<name>A0AAN6V3T1_9PEZI</name>
<evidence type="ECO:0000256" key="1">
    <source>
        <dbReference type="SAM" id="MobiDB-lite"/>
    </source>
</evidence>
<dbReference type="Proteomes" id="UP001302676">
    <property type="component" value="Unassembled WGS sequence"/>
</dbReference>
<dbReference type="EMBL" id="MU853578">
    <property type="protein sequence ID" value="KAK4144328.1"/>
    <property type="molecule type" value="Genomic_DNA"/>
</dbReference>
<evidence type="ECO:0000313" key="2">
    <source>
        <dbReference type="EMBL" id="KAK4144328.1"/>
    </source>
</evidence>
<evidence type="ECO:0000313" key="3">
    <source>
        <dbReference type="Proteomes" id="UP001302676"/>
    </source>
</evidence>
<gene>
    <name evidence="2" type="ORF">C8A04DRAFT_28016</name>
</gene>
<reference evidence="2" key="1">
    <citation type="journal article" date="2023" name="Mol. Phylogenet. Evol.">
        <title>Genome-scale phylogeny and comparative genomics of the fungal order Sordariales.</title>
        <authorList>
            <person name="Hensen N."/>
            <person name="Bonometti L."/>
            <person name="Westerberg I."/>
            <person name="Brannstrom I.O."/>
            <person name="Guillou S."/>
            <person name="Cros-Aarteil S."/>
            <person name="Calhoun S."/>
            <person name="Haridas S."/>
            <person name="Kuo A."/>
            <person name="Mondo S."/>
            <person name="Pangilinan J."/>
            <person name="Riley R."/>
            <person name="LaButti K."/>
            <person name="Andreopoulos B."/>
            <person name="Lipzen A."/>
            <person name="Chen C."/>
            <person name="Yan M."/>
            <person name="Daum C."/>
            <person name="Ng V."/>
            <person name="Clum A."/>
            <person name="Steindorff A."/>
            <person name="Ohm R.A."/>
            <person name="Martin F."/>
            <person name="Silar P."/>
            <person name="Natvig D.O."/>
            <person name="Lalanne C."/>
            <person name="Gautier V."/>
            <person name="Ament-Velasquez S.L."/>
            <person name="Kruys A."/>
            <person name="Hutchinson M.I."/>
            <person name="Powell A.J."/>
            <person name="Barry K."/>
            <person name="Miller A.N."/>
            <person name="Grigoriev I.V."/>
            <person name="Debuchy R."/>
            <person name="Gladieux P."/>
            <person name="Hiltunen Thoren M."/>
            <person name="Johannesson H."/>
        </authorList>
    </citation>
    <scope>NUCLEOTIDE SEQUENCE</scope>
    <source>
        <strain evidence="2">CBS 141.50</strain>
    </source>
</reference>
<dbReference type="AlphaFoldDB" id="A0AAN6V3T1"/>
<feature type="compositionally biased region" description="Basic residues" evidence="1">
    <location>
        <begin position="1"/>
        <end position="13"/>
    </location>
</feature>
<reference evidence="2" key="2">
    <citation type="submission" date="2023-05" db="EMBL/GenBank/DDBJ databases">
        <authorList>
            <consortium name="Lawrence Berkeley National Laboratory"/>
            <person name="Steindorff A."/>
            <person name="Hensen N."/>
            <person name="Bonometti L."/>
            <person name="Westerberg I."/>
            <person name="Brannstrom I.O."/>
            <person name="Guillou S."/>
            <person name="Cros-Aarteil S."/>
            <person name="Calhoun S."/>
            <person name="Haridas S."/>
            <person name="Kuo A."/>
            <person name="Mondo S."/>
            <person name="Pangilinan J."/>
            <person name="Riley R."/>
            <person name="Labutti K."/>
            <person name="Andreopoulos B."/>
            <person name="Lipzen A."/>
            <person name="Chen C."/>
            <person name="Yanf M."/>
            <person name="Daum C."/>
            <person name="Ng V."/>
            <person name="Clum A."/>
            <person name="Ohm R."/>
            <person name="Martin F."/>
            <person name="Silar P."/>
            <person name="Natvig D."/>
            <person name="Lalanne C."/>
            <person name="Gautier V."/>
            <person name="Ament-Velasquez S.L."/>
            <person name="Kruys A."/>
            <person name="Hutchinson M.I."/>
            <person name="Powell A.J."/>
            <person name="Barry K."/>
            <person name="Miller A.N."/>
            <person name="Grigoriev I.V."/>
            <person name="Debuchy R."/>
            <person name="Gladieux P."/>
            <person name="Thoren M.H."/>
            <person name="Johannesson H."/>
        </authorList>
    </citation>
    <scope>NUCLEOTIDE SEQUENCE</scope>
    <source>
        <strain evidence="2">CBS 141.50</strain>
    </source>
</reference>
<dbReference type="RefSeq" id="XP_062637699.1">
    <property type="nucleotide sequence ID" value="XM_062780490.1"/>
</dbReference>
<protein>
    <submittedName>
        <fullName evidence="2">Uncharacterized protein</fullName>
    </submittedName>
</protein>